<evidence type="ECO:0000313" key="3">
    <source>
        <dbReference type="Proteomes" id="UP001499895"/>
    </source>
</evidence>
<dbReference type="Pfam" id="PF00583">
    <property type="entry name" value="Acetyltransf_1"/>
    <property type="match status" value="1"/>
</dbReference>
<feature type="domain" description="N-acetyltransferase" evidence="1">
    <location>
        <begin position="115"/>
        <end position="253"/>
    </location>
</feature>
<organism evidence="2 3">
    <name type="scientific">Streptomyces stramineus</name>
    <dbReference type="NCBI Taxonomy" id="173861"/>
    <lineage>
        <taxon>Bacteria</taxon>
        <taxon>Bacillati</taxon>
        <taxon>Actinomycetota</taxon>
        <taxon>Actinomycetes</taxon>
        <taxon>Kitasatosporales</taxon>
        <taxon>Streptomycetaceae</taxon>
        <taxon>Streptomyces</taxon>
    </lineage>
</organism>
<dbReference type="PROSITE" id="PS51186">
    <property type="entry name" value="GNAT"/>
    <property type="match status" value="1"/>
</dbReference>
<comment type="caution">
    <text evidence="2">The sequence shown here is derived from an EMBL/GenBank/DDBJ whole genome shotgun (WGS) entry which is preliminary data.</text>
</comment>
<dbReference type="SUPFAM" id="SSF55729">
    <property type="entry name" value="Acyl-CoA N-acyltransferases (Nat)"/>
    <property type="match status" value="1"/>
</dbReference>
<dbReference type="InterPro" id="IPR000182">
    <property type="entry name" value="GNAT_dom"/>
</dbReference>
<gene>
    <name evidence="2" type="ORF">GCM10009544_01550</name>
</gene>
<dbReference type="EMBL" id="BAAAHB010000001">
    <property type="protein sequence ID" value="GAA0442499.1"/>
    <property type="molecule type" value="Genomic_DNA"/>
</dbReference>
<sequence>MNSEDILAGLDEERRALGESAGRGGIVRENAPDGSECRIVYAHCAPNELDDVIREEIARARDHGYTLEWKLYGHDSPADLADRLTAAGLEPDDRESVLVLPLDEAGLASFDPAGQDIRQVTDERGLADYAEIARALGRKNAEEERQRLAAELREAPEAMSIHIAYVDGEPASCGRVYFRPGGPYAELAGGRTRPEHRRKGLFTALVGSRLRQARERGRTHVFVDALPTSEPTLCKRGFEVVTWTKPFVYEPGS</sequence>
<reference evidence="2 3" key="1">
    <citation type="journal article" date="2019" name="Int. J. Syst. Evol. Microbiol.">
        <title>The Global Catalogue of Microorganisms (GCM) 10K type strain sequencing project: providing services to taxonomists for standard genome sequencing and annotation.</title>
        <authorList>
            <consortium name="The Broad Institute Genomics Platform"/>
            <consortium name="The Broad Institute Genome Sequencing Center for Infectious Disease"/>
            <person name="Wu L."/>
            <person name="Ma J."/>
        </authorList>
    </citation>
    <scope>NUCLEOTIDE SEQUENCE [LARGE SCALE GENOMIC DNA]</scope>
    <source>
        <strain evidence="2 3">JCM 10649</strain>
    </source>
</reference>
<proteinExistence type="predicted"/>
<dbReference type="Proteomes" id="UP001499895">
    <property type="component" value="Unassembled WGS sequence"/>
</dbReference>
<evidence type="ECO:0000313" key="2">
    <source>
        <dbReference type="EMBL" id="GAA0442499.1"/>
    </source>
</evidence>
<dbReference type="CDD" id="cd04301">
    <property type="entry name" value="NAT_SF"/>
    <property type="match status" value="1"/>
</dbReference>
<keyword evidence="3" id="KW-1185">Reference proteome</keyword>
<dbReference type="RefSeq" id="WP_344083766.1">
    <property type="nucleotide sequence ID" value="NZ_BAAAHB010000001.1"/>
</dbReference>
<protein>
    <recommendedName>
        <fullName evidence="1">N-acetyltransferase domain-containing protein</fullName>
    </recommendedName>
</protein>
<dbReference type="Gene3D" id="3.40.630.30">
    <property type="match status" value="1"/>
</dbReference>
<accession>A0ABN0ZBJ0</accession>
<dbReference type="InterPro" id="IPR016181">
    <property type="entry name" value="Acyl_CoA_acyltransferase"/>
</dbReference>
<name>A0ABN0ZBJ0_9ACTN</name>
<evidence type="ECO:0000259" key="1">
    <source>
        <dbReference type="PROSITE" id="PS51186"/>
    </source>
</evidence>